<dbReference type="SUPFAM" id="SSF161098">
    <property type="entry name" value="MetI-like"/>
    <property type="match status" value="1"/>
</dbReference>
<keyword evidence="2 5" id="KW-0812">Transmembrane</keyword>
<dbReference type="GO" id="GO:0055085">
    <property type="term" value="P:transmembrane transport"/>
    <property type="evidence" value="ECO:0007669"/>
    <property type="project" value="InterPro"/>
</dbReference>
<feature type="domain" description="ABC transmembrane type-1" evidence="6">
    <location>
        <begin position="177"/>
        <end position="374"/>
    </location>
</feature>
<accession>A0A1Z4JH75</accession>
<organism evidence="7 8">
    <name type="scientific">Leptolyngbya boryana NIES-2135</name>
    <dbReference type="NCBI Taxonomy" id="1973484"/>
    <lineage>
        <taxon>Bacteria</taxon>
        <taxon>Bacillati</taxon>
        <taxon>Cyanobacteriota</taxon>
        <taxon>Cyanophyceae</taxon>
        <taxon>Leptolyngbyales</taxon>
        <taxon>Leptolyngbyaceae</taxon>
        <taxon>Leptolyngbya group</taxon>
        <taxon>Leptolyngbya</taxon>
    </lineage>
</organism>
<comment type="similarity">
    <text evidence="5">Belongs to the binding-protein-dependent transport system permease family.</text>
</comment>
<keyword evidence="5" id="KW-0813">Transport</keyword>
<evidence type="ECO:0000256" key="2">
    <source>
        <dbReference type="ARBA" id="ARBA00022692"/>
    </source>
</evidence>
<proteinExistence type="inferred from homology"/>
<dbReference type="PANTHER" id="PTHR43839:SF1">
    <property type="entry name" value="OPPC IN A BINDING PROTEIN-DEPENDENT TRANSPORT SYSTEM"/>
    <property type="match status" value="1"/>
</dbReference>
<evidence type="ECO:0000259" key="6">
    <source>
        <dbReference type="PROSITE" id="PS50928"/>
    </source>
</evidence>
<dbReference type="Gene3D" id="1.10.3720.10">
    <property type="entry name" value="MetI-like"/>
    <property type="match status" value="1"/>
</dbReference>
<keyword evidence="8" id="KW-1185">Reference proteome</keyword>
<evidence type="ECO:0000313" key="8">
    <source>
        <dbReference type="Proteomes" id="UP000217895"/>
    </source>
</evidence>
<name>A0A1Z4JH75_LEPBY</name>
<dbReference type="Pfam" id="PF00528">
    <property type="entry name" value="BPD_transp_1"/>
    <property type="match status" value="1"/>
</dbReference>
<evidence type="ECO:0000256" key="5">
    <source>
        <dbReference type="RuleBase" id="RU363032"/>
    </source>
</evidence>
<gene>
    <name evidence="7" type="ORF">NIES2135_29110</name>
</gene>
<dbReference type="GO" id="GO:0005886">
    <property type="term" value="C:plasma membrane"/>
    <property type="evidence" value="ECO:0007669"/>
    <property type="project" value="UniProtKB-SubCell"/>
</dbReference>
<feature type="transmembrane region" description="Helical" evidence="5">
    <location>
        <begin position="181"/>
        <end position="207"/>
    </location>
</feature>
<dbReference type="Proteomes" id="UP000217895">
    <property type="component" value="Chromosome"/>
</dbReference>
<dbReference type="EMBL" id="AP018203">
    <property type="protein sequence ID" value="BAY56081.1"/>
    <property type="molecule type" value="Genomic_DNA"/>
</dbReference>
<feature type="transmembrane region" description="Helical" evidence="5">
    <location>
        <begin position="246"/>
        <end position="265"/>
    </location>
</feature>
<protein>
    <submittedName>
        <fullName evidence="7">ABC transporter permease protein</fullName>
    </submittedName>
</protein>
<dbReference type="Pfam" id="PF12911">
    <property type="entry name" value="OppC_N"/>
    <property type="match status" value="1"/>
</dbReference>
<dbReference type="InterPro" id="IPR025966">
    <property type="entry name" value="OppC_N"/>
</dbReference>
<dbReference type="CDD" id="cd06261">
    <property type="entry name" value="TM_PBP2"/>
    <property type="match status" value="1"/>
</dbReference>
<comment type="subcellular location">
    <subcellularLocation>
        <location evidence="5">Cell membrane</location>
        <topology evidence="5">Multi-pass membrane protein</topology>
    </subcellularLocation>
    <subcellularLocation>
        <location evidence="1">Membrane</location>
        <topology evidence="1">Multi-pass membrane protein</topology>
    </subcellularLocation>
</comment>
<evidence type="ECO:0000313" key="7">
    <source>
        <dbReference type="EMBL" id="BAY56081.1"/>
    </source>
</evidence>
<keyword evidence="4 5" id="KW-0472">Membrane</keyword>
<sequence>MDWWQKLKRNPLAKFGAILLALFYVAVIAAEFVAPYSPCDTASITSGACKPQTDGALLPPTQIYWTDQNNQFIGPHVYPTTQGPIDVNTGDRELQVDRSKPSPLRLFVQGEPYRLFQIRLPLPTNFSLSDPKFEEIELFSGIPGNLHLFGTAGEGKFNLLGTDEQARDLFSRLLYGGRISLSIGLVGIALSFPIGMLVGGISGYVGGWVDAVLMRIVEVLMTIPSIYLLVALAAVLPPGLSSAQRFLLIVFITSFISWAGLARVIRGQVLSIKEREFVQASRAMGGKSLYIITRHVLPQTATYVIISATLQVPSFIIAESVLSLIGLGIQQPDPSWGNMLSLATNASILVLQPWLVWPPAILIVLTVLAFNLLGDGLRDALDPRSLQR</sequence>
<dbReference type="AlphaFoldDB" id="A0A1Z4JH75"/>
<dbReference type="PROSITE" id="PS50928">
    <property type="entry name" value="ABC_TM1"/>
    <property type="match status" value="1"/>
</dbReference>
<evidence type="ECO:0000256" key="4">
    <source>
        <dbReference type="ARBA" id="ARBA00023136"/>
    </source>
</evidence>
<evidence type="ECO:0000256" key="1">
    <source>
        <dbReference type="ARBA" id="ARBA00004141"/>
    </source>
</evidence>
<dbReference type="InterPro" id="IPR035906">
    <property type="entry name" value="MetI-like_sf"/>
</dbReference>
<feature type="transmembrane region" description="Helical" evidence="5">
    <location>
        <begin position="354"/>
        <end position="374"/>
    </location>
</feature>
<dbReference type="InterPro" id="IPR000515">
    <property type="entry name" value="MetI-like"/>
</dbReference>
<keyword evidence="3 5" id="KW-1133">Transmembrane helix</keyword>
<reference evidence="7 8" key="1">
    <citation type="submission" date="2017-06" db="EMBL/GenBank/DDBJ databases">
        <title>Genome sequencing of cyanobaciteial culture collection at National Institute for Environmental Studies (NIES).</title>
        <authorList>
            <person name="Hirose Y."/>
            <person name="Shimura Y."/>
            <person name="Fujisawa T."/>
            <person name="Nakamura Y."/>
            <person name="Kawachi M."/>
        </authorList>
    </citation>
    <scope>NUCLEOTIDE SEQUENCE [LARGE SCALE GENOMIC DNA]</scope>
    <source>
        <strain evidence="7 8">NIES-2135</strain>
    </source>
</reference>
<dbReference type="PANTHER" id="PTHR43839">
    <property type="entry name" value="OPPC IN A BINDING PROTEIN-DEPENDENT TRANSPORT SYSTEM"/>
    <property type="match status" value="1"/>
</dbReference>
<evidence type="ECO:0000256" key="3">
    <source>
        <dbReference type="ARBA" id="ARBA00022989"/>
    </source>
</evidence>
<feature type="transmembrane region" description="Helical" evidence="5">
    <location>
        <begin position="219"/>
        <end position="240"/>
    </location>
</feature>